<protein>
    <submittedName>
        <fullName evidence="5">Scarecrow-like protein 28</fullName>
    </submittedName>
</protein>
<accession>A0AAD8HYG5</accession>
<reference evidence="5" key="1">
    <citation type="submission" date="2023-02" db="EMBL/GenBank/DDBJ databases">
        <title>Genome of toxic invasive species Heracleum sosnowskyi carries increased number of genes despite the absence of recent whole-genome duplications.</title>
        <authorList>
            <person name="Schelkunov M."/>
            <person name="Shtratnikova V."/>
            <person name="Makarenko M."/>
            <person name="Klepikova A."/>
            <person name="Omelchenko D."/>
            <person name="Novikova G."/>
            <person name="Obukhova E."/>
            <person name="Bogdanov V."/>
            <person name="Penin A."/>
            <person name="Logacheva M."/>
        </authorList>
    </citation>
    <scope>NUCLEOTIDE SEQUENCE</scope>
    <source>
        <strain evidence="5">Hsosn_3</strain>
        <tissue evidence="5">Leaf</tissue>
    </source>
</reference>
<dbReference type="PROSITE" id="PS50985">
    <property type="entry name" value="GRAS"/>
    <property type="match status" value="1"/>
</dbReference>
<organism evidence="5 6">
    <name type="scientific">Heracleum sosnowskyi</name>
    <dbReference type="NCBI Taxonomy" id="360622"/>
    <lineage>
        <taxon>Eukaryota</taxon>
        <taxon>Viridiplantae</taxon>
        <taxon>Streptophyta</taxon>
        <taxon>Embryophyta</taxon>
        <taxon>Tracheophyta</taxon>
        <taxon>Spermatophyta</taxon>
        <taxon>Magnoliopsida</taxon>
        <taxon>eudicotyledons</taxon>
        <taxon>Gunneridae</taxon>
        <taxon>Pentapetalae</taxon>
        <taxon>asterids</taxon>
        <taxon>campanulids</taxon>
        <taxon>Apiales</taxon>
        <taxon>Apiaceae</taxon>
        <taxon>Apioideae</taxon>
        <taxon>apioid superclade</taxon>
        <taxon>Tordylieae</taxon>
        <taxon>Tordyliinae</taxon>
        <taxon>Heracleum</taxon>
    </lineage>
</organism>
<feature type="region of interest" description="Leucine repeat II (LRII)" evidence="3">
    <location>
        <begin position="444"/>
        <end position="476"/>
    </location>
</feature>
<evidence type="ECO:0000256" key="1">
    <source>
        <dbReference type="ARBA" id="ARBA00023015"/>
    </source>
</evidence>
<dbReference type="Pfam" id="PF03514">
    <property type="entry name" value="GRAS"/>
    <property type="match status" value="1"/>
</dbReference>
<feature type="region of interest" description="SAW" evidence="3">
    <location>
        <begin position="579"/>
        <end position="658"/>
    </location>
</feature>
<proteinExistence type="inferred from homology"/>
<keyword evidence="6" id="KW-1185">Reference proteome</keyword>
<feature type="region of interest" description="PFYRE" evidence="3">
    <location>
        <begin position="485"/>
        <end position="576"/>
    </location>
</feature>
<keyword evidence="2" id="KW-0804">Transcription</keyword>
<dbReference type="EMBL" id="JAUIZM010000007">
    <property type="protein sequence ID" value="KAK1374787.1"/>
    <property type="molecule type" value="Genomic_DNA"/>
</dbReference>
<dbReference type="Proteomes" id="UP001237642">
    <property type="component" value="Unassembled WGS sequence"/>
</dbReference>
<evidence type="ECO:0000256" key="4">
    <source>
        <dbReference type="SAM" id="MobiDB-lite"/>
    </source>
</evidence>
<evidence type="ECO:0000313" key="5">
    <source>
        <dbReference type="EMBL" id="KAK1374787.1"/>
    </source>
</evidence>
<evidence type="ECO:0000313" key="6">
    <source>
        <dbReference type="Proteomes" id="UP001237642"/>
    </source>
</evidence>
<reference evidence="5" key="2">
    <citation type="submission" date="2023-05" db="EMBL/GenBank/DDBJ databases">
        <authorList>
            <person name="Schelkunov M.I."/>
        </authorList>
    </citation>
    <scope>NUCLEOTIDE SEQUENCE</scope>
    <source>
        <strain evidence="5">Hsosn_3</strain>
        <tissue evidence="5">Leaf</tissue>
    </source>
</reference>
<comment type="caution">
    <text evidence="5">The sequence shown here is derived from an EMBL/GenBank/DDBJ whole genome shotgun (WGS) entry which is preliminary data.</text>
</comment>
<name>A0AAD8HYG5_9APIA</name>
<gene>
    <name evidence="5" type="ORF">POM88_030980</name>
</gene>
<feature type="region of interest" description="VHIID" evidence="3">
    <location>
        <begin position="369"/>
        <end position="434"/>
    </location>
</feature>
<dbReference type="InterPro" id="IPR005202">
    <property type="entry name" value="TF_GRAS"/>
</dbReference>
<evidence type="ECO:0000256" key="2">
    <source>
        <dbReference type="ARBA" id="ARBA00023163"/>
    </source>
</evidence>
<keyword evidence="1" id="KW-0805">Transcription regulation</keyword>
<sequence length="671" mass="75134">MLAGCPSTLLSPRHRLRSEASAQFQACNFPSMSTQRLELPCSFTRKESSRSQSVRSVVNLSIEKPAEARTSNCSLKKSISLPPLTTTGQLVFHDGKLEKKDEFRDKSKNRLKRFADENFFEEDDSSINVAKKRRGSRKYDDSLEGGENLGLDQLWFHPSFEVPTSVSRFTGLNPQQTPFSLVCSEEEDTCFAPSKVTSPPLPLPNNPWADSIVTEFPKLGERNVEPSQGLAKQASSSTSSGSDNNLAHGLHDNASEHEVGNASRSHNLNESAGFVAGSGDNNGNHDEFELVSLLMACINAIDLKNIEGVHHYIAKLGELASPRGSSISRLTAYFTEALALRVARVWPHIFYINTLRELNSVEDESGTALRLLNQVSPIPQFIHFTGNEILLRGFEGKDRVHVIDFDIKQGLQWPSFFQSLASRGKPPSHVRITGIGESKQDLIETGERLAGFAEALNLQFEFHPVVDRLEDVRLWMLHVKEGECVAVNCIFQLHKMLYDGNGGPLMDFMGLLRSTNPKIVVMAEQEADHNYQSLETRLCNSLKYYAAIFDSLDLGLPQDSLARIKVEEMFAREIKNIISCEGRDRLERHENFGKWAKLMESGGFRNMGITEREFLQSRMLLKMYPFDDYRVEKQVRDDSSALTLSWSDQSLYTVSAWAPLDIAGSSTSQLT</sequence>
<feature type="short sequence motif" description="VHIID" evidence="3">
    <location>
        <begin position="400"/>
        <end position="404"/>
    </location>
</feature>
<dbReference type="PANTHER" id="PTHR31636">
    <property type="entry name" value="OSJNBA0084A10.13 PROTEIN-RELATED"/>
    <property type="match status" value="1"/>
</dbReference>
<feature type="region of interest" description="Disordered" evidence="4">
    <location>
        <begin position="225"/>
        <end position="251"/>
    </location>
</feature>
<dbReference type="AlphaFoldDB" id="A0AAD8HYG5"/>
<comment type="similarity">
    <text evidence="3">Belongs to the GRAS family.</text>
</comment>
<comment type="caution">
    <text evidence="3">Lacks conserved residue(s) required for the propagation of feature annotation.</text>
</comment>
<evidence type="ECO:0000256" key="3">
    <source>
        <dbReference type="PROSITE-ProRule" id="PRU01191"/>
    </source>
</evidence>